<keyword evidence="2" id="KW-0677">Repeat</keyword>
<organism evidence="4 5">
    <name type="scientific">Aliarcobacter butzleri (strain RM4018)</name>
    <name type="common">Arcobacter butzleri</name>
    <dbReference type="NCBI Taxonomy" id="367737"/>
    <lineage>
        <taxon>Bacteria</taxon>
        <taxon>Pseudomonadati</taxon>
        <taxon>Campylobacterota</taxon>
        <taxon>Epsilonproteobacteria</taxon>
        <taxon>Campylobacterales</taxon>
        <taxon>Arcobacteraceae</taxon>
        <taxon>Aliarcobacter</taxon>
    </lineage>
</organism>
<name>A8ESL0_ALIB4</name>
<accession>A8ESL0</accession>
<dbReference type="PROSITE" id="PS00101">
    <property type="entry name" value="HEXAPEP_TRANSFERASES"/>
    <property type="match status" value="1"/>
</dbReference>
<dbReference type="Pfam" id="PF00132">
    <property type="entry name" value="Hexapep"/>
    <property type="match status" value="1"/>
</dbReference>
<evidence type="ECO:0000256" key="1">
    <source>
        <dbReference type="ARBA" id="ARBA00022679"/>
    </source>
</evidence>
<proteinExistence type="predicted"/>
<dbReference type="PANTHER" id="PTHR23416:SF78">
    <property type="entry name" value="LIPOPOLYSACCHARIDE BIOSYNTHESIS O-ACETYL TRANSFERASE WBBJ-RELATED"/>
    <property type="match status" value="1"/>
</dbReference>
<dbReference type="InterPro" id="IPR011004">
    <property type="entry name" value="Trimer_LpxA-like_sf"/>
</dbReference>
<dbReference type="Pfam" id="PF14602">
    <property type="entry name" value="Hexapep_2"/>
    <property type="match status" value="1"/>
</dbReference>
<dbReference type="eggNOG" id="COG0110">
    <property type="taxonomic scope" value="Bacteria"/>
</dbReference>
<dbReference type="InterPro" id="IPR018357">
    <property type="entry name" value="Hexapep_transf_CS"/>
</dbReference>
<gene>
    <name evidence="4" type="ordered locus">Abu_0669</name>
</gene>
<keyword evidence="5" id="KW-1185">Reference proteome</keyword>
<evidence type="ECO:0000256" key="2">
    <source>
        <dbReference type="ARBA" id="ARBA00022737"/>
    </source>
</evidence>
<evidence type="ECO:0000313" key="4">
    <source>
        <dbReference type="EMBL" id="ABV66934.1"/>
    </source>
</evidence>
<keyword evidence="3 4" id="KW-0012">Acyltransferase</keyword>
<dbReference type="CDD" id="cd04647">
    <property type="entry name" value="LbH_MAT_like"/>
    <property type="match status" value="1"/>
</dbReference>
<dbReference type="EMBL" id="CP000361">
    <property type="protein sequence ID" value="ABV66934.1"/>
    <property type="molecule type" value="Genomic_DNA"/>
</dbReference>
<evidence type="ECO:0008006" key="6">
    <source>
        <dbReference type="Google" id="ProtNLM"/>
    </source>
</evidence>
<dbReference type="PANTHER" id="PTHR23416">
    <property type="entry name" value="SIALIC ACID SYNTHASE-RELATED"/>
    <property type="match status" value="1"/>
</dbReference>
<dbReference type="HOGENOM" id="CLU_051638_7_2_7"/>
<evidence type="ECO:0000256" key="3">
    <source>
        <dbReference type="ARBA" id="ARBA00023315"/>
    </source>
</evidence>
<sequence>MFGVYLILKNGVVSMIKNIISEIICAFHKKRNETYIKFKRVLPFGDYFSDRWEKAKYLGFGEGTSVYDSVLILGDVKVGKNTWIGPNVVLDGSGGLEIGSNCSISAGVQIYSHDSVNWAISGGKESYEYAKTIIEDNCYIAPNVIIQKGITIGKGSIIGTNSFVNKNIPEKSKAFGTPIEIKGKII</sequence>
<keyword evidence="1 4" id="KW-0808">Transferase</keyword>
<dbReference type="SUPFAM" id="SSF51161">
    <property type="entry name" value="Trimeric LpxA-like enzymes"/>
    <property type="match status" value="1"/>
</dbReference>
<dbReference type="Gene3D" id="2.160.10.10">
    <property type="entry name" value="Hexapeptide repeat proteins"/>
    <property type="match status" value="1"/>
</dbReference>
<dbReference type="InterPro" id="IPR051159">
    <property type="entry name" value="Hexapeptide_acetyltransf"/>
</dbReference>
<dbReference type="STRING" id="367737.Abu_0669"/>
<dbReference type="GO" id="GO:0016746">
    <property type="term" value="F:acyltransferase activity"/>
    <property type="evidence" value="ECO:0007669"/>
    <property type="project" value="UniProtKB-KW"/>
</dbReference>
<protein>
    <recommendedName>
        <fullName evidence="6">Acyltransferase</fullName>
    </recommendedName>
</protein>
<evidence type="ECO:0000313" key="5">
    <source>
        <dbReference type="Proteomes" id="UP000001136"/>
    </source>
</evidence>
<dbReference type="KEGG" id="abu:Abu_0669"/>
<reference evidence="4 5" key="1">
    <citation type="journal article" date="2007" name="PLoS ONE">
        <title>The complete genome sequence and analysis of the Epsilonproteobacterium Arcobacter butzleri.</title>
        <authorList>
            <person name="Miller W.G."/>
            <person name="Parker C.T."/>
            <person name="Rubenfield M."/>
            <person name="Mendz G.L."/>
            <person name="Woesten M.M.S.M."/>
            <person name="Ussery D.W."/>
            <person name="Stolz J.F."/>
            <person name="Binnewies T.T."/>
            <person name="Hallin P.F."/>
            <person name="Wang G."/>
            <person name="Malek J.A."/>
            <person name="Rogosin A."/>
            <person name="Stanker L.H."/>
            <person name="Mandrell R.E."/>
        </authorList>
    </citation>
    <scope>NUCLEOTIDE SEQUENCE [LARGE SCALE GENOMIC DNA]</scope>
    <source>
        <strain evidence="4 5">RM4018</strain>
    </source>
</reference>
<dbReference type="AlphaFoldDB" id="A8ESL0"/>
<dbReference type="Proteomes" id="UP000001136">
    <property type="component" value="Chromosome"/>
</dbReference>
<dbReference type="InterPro" id="IPR001451">
    <property type="entry name" value="Hexapep"/>
</dbReference>